<protein>
    <submittedName>
        <fullName evidence="1">Uncharacterized protein</fullName>
    </submittedName>
</protein>
<accession>A0ACB6QRL6</accession>
<gene>
    <name evidence="1" type="ORF">BDR25DRAFT_356942</name>
</gene>
<keyword evidence="2" id="KW-1185">Reference proteome</keyword>
<organism evidence="1 2">
    <name type="scientific">Lindgomyces ingoldianus</name>
    <dbReference type="NCBI Taxonomy" id="673940"/>
    <lineage>
        <taxon>Eukaryota</taxon>
        <taxon>Fungi</taxon>
        <taxon>Dikarya</taxon>
        <taxon>Ascomycota</taxon>
        <taxon>Pezizomycotina</taxon>
        <taxon>Dothideomycetes</taxon>
        <taxon>Pleosporomycetidae</taxon>
        <taxon>Pleosporales</taxon>
        <taxon>Lindgomycetaceae</taxon>
        <taxon>Lindgomyces</taxon>
    </lineage>
</organism>
<sequence length="612" mass="69967">MPLPGHFPPHLHMHMRMHSAAWFAFPLGIPWHGMAWNGGSIGVSGLDWYTGIWTRGILWVCLDLSVSWSGLLLLSTKHGALTHTQEFRLSFSYGQAICPQTIMQSYSLHNSLHLYTSFVILVDFGYWGHSPLIVKDMGGEYLFTSTLPLNLAALKNAPASLHNYNEVSPYIPLAHNNALQLLGSLHPYRNPKGLCLSLGFGHLYLELFDNPVTELRITREYDNTPRFAIKCVLNLVLNYSSLYEKTRSIAAKQNLKLLLPGTYTATKGASDLSKMRVTKGGNNELYVYKYIDSKELNCRTYILEDALCFHKFKTISFYQKYALQIAYGLPLQTLPKRLELTSVISGNSNYYIVNIFRYNYSYDLAPPFAPLRKLVSLEPRPNVLRERMLRIGESVRKFLCAVVVFGIRSQATNLADWIELSHELLAEHFVSAISTGDDISCLRLEELLGLLWSFVGGDLRICHRCKGKNFDTEKIARSIVERMVFTEQFGWIVRIIVQIFIPHIDQGRNNLFMIRGRGFNYLPEKHVGPLATTMQKRMRGFLLLEYHVESHSGKIICGEFPMEPGSLNFSIEDLSVHREILSRRFADENLLTVEVWPDEGWNFYIPIRIFLP</sequence>
<evidence type="ECO:0000313" key="1">
    <source>
        <dbReference type="EMBL" id="KAF2469165.1"/>
    </source>
</evidence>
<dbReference type="Proteomes" id="UP000799755">
    <property type="component" value="Unassembled WGS sequence"/>
</dbReference>
<comment type="caution">
    <text evidence="1">The sequence shown here is derived from an EMBL/GenBank/DDBJ whole genome shotgun (WGS) entry which is preliminary data.</text>
</comment>
<reference evidence="1" key="1">
    <citation type="journal article" date="2020" name="Stud. Mycol.">
        <title>101 Dothideomycetes genomes: a test case for predicting lifestyles and emergence of pathogens.</title>
        <authorList>
            <person name="Haridas S."/>
            <person name="Albert R."/>
            <person name="Binder M."/>
            <person name="Bloem J."/>
            <person name="Labutti K."/>
            <person name="Salamov A."/>
            <person name="Andreopoulos B."/>
            <person name="Baker S."/>
            <person name="Barry K."/>
            <person name="Bills G."/>
            <person name="Bluhm B."/>
            <person name="Cannon C."/>
            <person name="Castanera R."/>
            <person name="Culley D."/>
            <person name="Daum C."/>
            <person name="Ezra D."/>
            <person name="Gonzalez J."/>
            <person name="Henrissat B."/>
            <person name="Kuo A."/>
            <person name="Liang C."/>
            <person name="Lipzen A."/>
            <person name="Lutzoni F."/>
            <person name="Magnuson J."/>
            <person name="Mondo S."/>
            <person name="Nolan M."/>
            <person name="Ohm R."/>
            <person name="Pangilinan J."/>
            <person name="Park H.-J."/>
            <person name="Ramirez L."/>
            <person name="Alfaro M."/>
            <person name="Sun H."/>
            <person name="Tritt A."/>
            <person name="Yoshinaga Y."/>
            <person name="Zwiers L.-H."/>
            <person name="Turgeon B."/>
            <person name="Goodwin S."/>
            <person name="Spatafora J."/>
            <person name="Crous P."/>
            <person name="Grigoriev I."/>
        </authorList>
    </citation>
    <scope>NUCLEOTIDE SEQUENCE</scope>
    <source>
        <strain evidence="1">ATCC 200398</strain>
    </source>
</reference>
<dbReference type="EMBL" id="MU003513">
    <property type="protein sequence ID" value="KAF2469165.1"/>
    <property type="molecule type" value="Genomic_DNA"/>
</dbReference>
<proteinExistence type="predicted"/>
<name>A0ACB6QRL6_9PLEO</name>
<evidence type="ECO:0000313" key="2">
    <source>
        <dbReference type="Proteomes" id="UP000799755"/>
    </source>
</evidence>